<name>A0AAN9CW15_9TELE</name>
<dbReference type="Pfam" id="PF00069">
    <property type="entry name" value="Pkinase"/>
    <property type="match status" value="1"/>
</dbReference>
<dbReference type="PANTHER" id="PTHR22984">
    <property type="entry name" value="SERINE/THREONINE-PROTEIN KINASE PIM"/>
    <property type="match status" value="1"/>
</dbReference>
<keyword evidence="7 10" id="KW-0067">ATP-binding</keyword>
<feature type="region of interest" description="Disordered" evidence="11">
    <location>
        <begin position="158"/>
        <end position="177"/>
    </location>
</feature>
<feature type="region of interest" description="Disordered" evidence="11">
    <location>
        <begin position="213"/>
        <end position="263"/>
    </location>
</feature>
<dbReference type="InterPro" id="IPR051138">
    <property type="entry name" value="PIM_Ser/Thr_kinase"/>
</dbReference>
<evidence type="ECO:0000256" key="6">
    <source>
        <dbReference type="ARBA" id="ARBA00022777"/>
    </source>
</evidence>
<keyword evidence="6" id="KW-0418">Kinase</keyword>
<dbReference type="AlphaFoldDB" id="A0AAN9CW15"/>
<feature type="compositionally biased region" description="Basic residues" evidence="11">
    <location>
        <begin position="112"/>
        <end position="124"/>
    </location>
</feature>
<comment type="caution">
    <text evidence="13">The sequence shown here is derived from an EMBL/GenBank/DDBJ whole genome shotgun (WGS) entry which is preliminary data.</text>
</comment>
<feature type="compositionally biased region" description="Low complexity" evidence="11">
    <location>
        <begin position="237"/>
        <end position="256"/>
    </location>
</feature>
<evidence type="ECO:0000256" key="1">
    <source>
        <dbReference type="ARBA" id="ARBA00005505"/>
    </source>
</evidence>
<evidence type="ECO:0000256" key="2">
    <source>
        <dbReference type="ARBA" id="ARBA00012513"/>
    </source>
</evidence>
<keyword evidence="5 10" id="KW-0547">Nucleotide-binding</keyword>
<proteinExistence type="inferred from homology"/>
<evidence type="ECO:0000256" key="11">
    <source>
        <dbReference type="SAM" id="MobiDB-lite"/>
    </source>
</evidence>
<evidence type="ECO:0000313" key="13">
    <source>
        <dbReference type="EMBL" id="KAK7152490.1"/>
    </source>
</evidence>
<keyword evidence="3" id="KW-0723">Serine/threonine-protein kinase</keyword>
<dbReference type="EC" id="2.7.11.1" evidence="2"/>
<evidence type="ECO:0000256" key="9">
    <source>
        <dbReference type="ARBA" id="ARBA00048679"/>
    </source>
</evidence>
<evidence type="ECO:0000259" key="12">
    <source>
        <dbReference type="PROSITE" id="PS50011"/>
    </source>
</evidence>
<evidence type="ECO:0000256" key="7">
    <source>
        <dbReference type="ARBA" id="ARBA00022840"/>
    </source>
</evidence>
<gene>
    <name evidence="13" type="ORF">R3I93_010646</name>
</gene>
<evidence type="ECO:0000313" key="14">
    <source>
        <dbReference type="Proteomes" id="UP001364617"/>
    </source>
</evidence>
<dbReference type="InterPro" id="IPR000719">
    <property type="entry name" value="Prot_kinase_dom"/>
</dbReference>
<sequence length="615" mass="68304">MAHMMGERGGRSRSRRAAFSQTAGQEFWRPGSDDQDPLPDPSQDLPGYLTSLSSEFSVSTGQAHGTRVKQRPEDGRQAHGTRVKQRPDDGRQAHGTRVKQRPDDGRPSTSSKHSRRGKAPECRKRKRAGCLLRLWKATKGVFSGCSCSAVNVVEPFVPPADPDPEPSSPAPGKAPECRKRKRAGCLLRLWKATKGVFSGCSCSAVTVVEPFVPPADPDPEPSSPAPDHSGVQTNNGRSRSWRTSSTDSSPGITSSSARSLSEAHVERRCGESWSLSSRGSYSVEWRWSGDGSESSNQQGLSGSDSLEVFPCPPLPGQVPVEPTETSTGRTAQGAVEASPVNKSSTEFFESFYNVEKIIGSGAFGRVFLGTCKFDGKKVAIKQIRKIDNDRYLYIPGNPEPLVTEVALLMMMMRREPISPFVIQLYEWFEHPRDFTLVMEYPGPCKSLLDCINGQPLFEWLSRVIMHQAVLAVQHCIRRGVFHNDIHAQNFLLKIDTLDLKLIDFGCGQLFSREGYESNIYRGAAPYCPPEVWTGARFHAVPANVWSLGVLLYEMSNACLPFCNRTEVTQAKVTFQNPNLSKDCRDLIRQCLARDPTKRPSLEQMLQHQWFDRDQQ</sequence>
<feature type="compositionally biased region" description="Basic and acidic residues" evidence="11">
    <location>
        <begin position="1"/>
        <end position="10"/>
    </location>
</feature>
<evidence type="ECO:0000256" key="4">
    <source>
        <dbReference type="ARBA" id="ARBA00022679"/>
    </source>
</evidence>
<keyword evidence="4" id="KW-0808">Transferase</keyword>
<evidence type="ECO:0000256" key="3">
    <source>
        <dbReference type="ARBA" id="ARBA00022527"/>
    </source>
</evidence>
<dbReference type="PANTHER" id="PTHR22984:SF11">
    <property type="entry name" value="AURORA KINASE-RELATED"/>
    <property type="match status" value="1"/>
</dbReference>
<dbReference type="GO" id="GO:0007346">
    <property type="term" value="P:regulation of mitotic cell cycle"/>
    <property type="evidence" value="ECO:0007669"/>
    <property type="project" value="TreeGrafter"/>
</dbReference>
<accession>A0AAN9CW15</accession>
<evidence type="ECO:0000256" key="5">
    <source>
        <dbReference type="ARBA" id="ARBA00022741"/>
    </source>
</evidence>
<dbReference type="PROSITE" id="PS50011">
    <property type="entry name" value="PROTEIN_KINASE_DOM"/>
    <property type="match status" value="1"/>
</dbReference>
<reference evidence="13 14" key="1">
    <citation type="submission" date="2024-02" db="EMBL/GenBank/DDBJ databases">
        <title>Chromosome-level genome assembly of the Eurasian Minnow (Phoxinus phoxinus).</title>
        <authorList>
            <person name="Oriowo T.O."/>
            <person name="Martin S."/>
            <person name="Stange M."/>
            <person name="Chrysostomakis Y."/>
            <person name="Brown T."/>
            <person name="Winkler S."/>
            <person name="Kukowka S."/>
            <person name="Myers E.W."/>
            <person name="Bohne A."/>
        </authorList>
    </citation>
    <scope>NUCLEOTIDE SEQUENCE [LARGE SCALE GENOMIC DNA]</scope>
    <source>
        <strain evidence="13">ZFMK-TIS-60720</strain>
        <tissue evidence="13">Whole Organism</tissue>
    </source>
</reference>
<dbReference type="Proteomes" id="UP001364617">
    <property type="component" value="Unassembled WGS sequence"/>
</dbReference>
<comment type="catalytic activity">
    <reaction evidence="8">
        <text>L-threonyl-[protein] + ATP = O-phospho-L-threonyl-[protein] + ADP + H(+)</text>
        <dbReference type="Rhea" id="RHEA:46608"/>
        <dbReference type="Rhea" id="RHEA-COMP:11060"/>
        <dbReference type="Rhea" id="RHEA-COMP:11605"/>
        <dbReference type="ChEBI" id="CHEBI:15378"/>
        <dbReference type="ChEBI" id="CHEBI:30013"/>
        <dbReference type="ChEBI" id="CHEBI:30616"/>
        <dbReference type="ChEBI" id="CHEBI:61977"/>
        <dbReference type="ChEBI" id="CHEBI:456216"/>
        <dbReference type="EC" id="2.7.11.1"/>
    </reaction>
</comment>
<feature type="compositionally biased region" description="Polar residues" evidence="11">
    <location>
        <begin position="50"/>
        <end position="63"/>
    </location>
</feature>
<feature type="compositionally biased region" description="Pro residues" evidence="11">
    <location>
        <begin position="213"/>
        <end position="224"/>
    </location>
</feature>
<evidence type="ECO:0000256" key="10">
    <source>
        <dbReference type="PROSITE-ProRule" id="PRU10141"/>
    </source>
</evidence>
<dbReference type="GO" id="GO:0005524">
    <property type="term" value="F:ATP binding"/>
    <property type="evidence" value="ECO:0007669"/>
    <property type="project" value="UniProtKB-UniRule"/>
</dbReference>
<dbReference type="Gene3D" id="1.10.510.10">
    <property type="entry name" value="Transferase(Phosphotransferase) domain 1"/>
    <property type="match status" value="1"/>
</dbReference>
<feature type="compositionally biased region" description="Pro residues" evidence="11">
    <location>
        <begin position="158"/>
        <end position="169"/>
    </location>
</feature>
<dbReference type="Gene3D" id="3.30.200.20">
    <property type="entry name" value="Phosphorylase Kinase, domain 1"/>
    <property type="match status" value="1"/>
</dbReference>
<dbReference type="GO" id="GO:0043066">
    <property type="term" value="P:negative regulation of apoptotic process"/>
    <property type="evidence" value="ECO:0007669"/>
    <property type="project" value="TreeGrafter"/>
</dbReference>
<dbReference type="GO" id="GO:0005737">
    <property type="term" value="C:cytoplasm"/>
    <property type="evidence" value="ECO:0007669"/>
    <property type="project" value="TreeGrafter"/>
</dbReference>
<comment type="similarity">
    <text evidence="1">Belongs to the protein kinase superfamily. CAMK Ser/Thr protein kinase family. PIM subfamily.</text>
</comment>
<evidence type="ECO:0000256" key="8">
    <source>
        <dbReference type="ARBA" id="ARBA00047899"/>
    </source>
</evidence>
<protein>
    <recommendedName>
        <fullName evidence="2">non-specific serine/threonine protein kinase</fullName>
        <ecNumber evidence="2">2.7.11.1</ecNumber>
    </recommendedName>
</protein>
<dbReference type="SUPFAM" id="SSF56112">
    <property type="entry name" value="Protein kinase-like (PK-like)"/>
    <property type="match status" value="1"/>
</dbReference>
<dbReference type="InterPro" id="IPR017441">
    <property type="entry name" value="Protein_kinase_ATP_BS"/>
</dbReference>
<dbReference type="InterPro" id="IPR011009">
    <property type="entry name" value="Kinase-like_dom_sf"/>
</dbReference>
<feature type="domain" description="Protein kinase" evidence="12">
    <location>
        <begin position="352"/>
        <end position="610"/>
    </location>
</feature>
<dbReference type="GO" id="GO:0004674">
    <property type="term" value="F:protein serine/threonine kinase activity"/>
    <property type="evidence" value="ECO:0007669"/>
    <property type="project" value="UniProtKB-KW"/>
</dbReference>
<keyword evidence="14" id="KW-1185">Reference proteome</keyword>
<dbReference type="EMBL" id="JAYKXH010000011">
    <property type="protein sequence ID" value="KAK7152490.1"/>
    <property type="molecule type" value="Genomic_DNA"/>
</dbReference>
<feature type="region of interest" description="Disordered" evidence="11">
    <location>
        <begin position="1"/>
        <end position="124"/>
    </location>
</feature>
<comment type="catalytic activity">
    <reaction evidence="9">
        <text>L-seryl-[protein] + ATP = O-phospho-L-seryl-[protein] + ADP + H(+)</text>
        <dbReference type="Rhea" id="RHEA:17989"/>
        <dbReference type="Rhea" id="RHEA-COMP:9863"/>
        <dbReference type="Rhea" id="RHEA-COMP:11604"/>
        <dbReference type="ChEBI" id="CHEBI:15378"/>
        <dbReference type="ChEBI" id="CHEBI:29999"/>
        <dbReference type="ChEBI" id="CHEBI:30616"/>
        <dbReference type="ChEBI" id="CHEBI:83421"/>
        <dbReference type="ChEBI" id="CHEBI:456216"/>
        <dbReference type="EC" id="2.7.11.1"/>
    </reaction>
</comment>
<organism evidence="13 14">
    <name type="scientific">Phoxinus phoxinus</name>
    <name type="common">Eurasian minnow</name>
    <dbReference type="NCBI Taxonomy" id="58324"/>
    <lineage>
        <taxon>Eukaryota</taxon>
        <taxon>Metazoa</taxon>
        <taxon>Chordata</taxon>
        <taxon>Craniata</taxon>
        <taxon>Vertebrata</taxon>
        <taxon>Euteleostomi</taxon>
        <taxon>Actinopterygii</taxon>
        <taxon>Neopterygii</taxon>
        <taxon>Teleostei</taxon>
        <taxon>Ostariophysi</taxon>
        <taxon>Cypriniformes</taxon>
        <taxon>Leuciscidae</taxon>
        <taxon>Phoxininae</taxon>
        <taxon>Phoxinus</taxon>
    </lineage>
</organism>
<dbReference type="PROSITE" id="PS00107">
    <property type="entry name" value="PROTEIN_KINASE_ATP"/>
    <property type="match status" value="1"/>
</dbReference>
<feature type="binding site" evidence="10">
    <location>
        <position position="381"/>
    </location>
    <ligand>
        <name>ATP</name>
        <dbReference type="ChEBI" id="CHEBI:30616"/>
    </ligand>
</feature>